<protein>
    <submittedName>
        <fullName evidence="1">Uncharacterized protein</fullName>
    </submittedName>
</protein>
<gene>
    <name evidence="1" type="ORF">COEU31_15010</name>
</gene>
<dbReference type="AlphaFoldDB" id="A0AAI9K2H5"/>
<evidence type="ECO:0000313" key="2">
    <source>
        <dbReference type="Proteomes" id="UP000660047"/>
    </source>
</evidence>
<dbReference type="EMBL" id="BLYL01000007">
    <property type="protein sequence ID" value="GFO94455.1"/>
    <property type="molecule type" value="Genomic_DNA"/>
</dbReference>
<comment type="caution">
    <text evidence="1">The sequence shown here is derived from an EMBL/GenBank/DDBJ whole genome shotgun (WGS) entry which is preliminary data.</text>
</comment>
<sequence>MIPDIMAHAENITYKINQLYIKTDKQRAVYRIKNNTYSYNMFLIRILSLKKHVCKLLNQIYSEHVAHNQINIQE</sequence>
<organism evidence="1 2">
    <name type="scientific">Coprococcus eutactus</name>
    <dbReference type="NCBI Taxonomy" id="33043"/>
    <lineage>
        <taxon>Bacteria</taxon>
        <taxon>Bacillati</taxon>
        <taxon>Bacillota</taxon>
        <taxon>Clostridia</taxon>
        <taxon>Lachnospirales</taxon>
        <taxon>Lachnospiraceae</taxon>
        <taxon>Coprococcus</taxon>
    </lineage>
</organism>
<evidence type="ECO:0000313" key="1">
    <source>
        <dbReference type="EMBL" id="GFO94455.1"/>
    </source>
</evidence>
<reference evidence="1" key="1">
    <citation type="submission" date="2020-06" db="EMBL/GenBank/DDBJ databases">
        <title>Characterization of fructooligosaccharide metabolism and fructooligosaccharide-degrading enzymes in human commensal butyrate producers.</title>
        <authorList>
            <person name="Tanno H."/>
            <person name="Fujii T."/>
            <person name="Hirano K."/>
            <person name="Maeno S."/>
            <person name="Tonozuka T."/>
            <person name="Sakamoto M."/>
            <person name="Ohkuma M."/>
            <person name="Tochio T."/>
            <person name="Endo A."/>
        </authorList>
    </citation>
    <scope>NUCLEOTIDE SEQUENCE</scope>
    <source>
        <strain evidence="1">JCM 31265</strain>
    </source>
</reference>
<proteinExistence type="predicted"/>
<dbReference type="Proteomes" id="UP000660047">
    <property type="component" value="Unassembled WGS sequence"/>
</dbReference>
<accession>A0AAI9K2H5</accession>
<name>A0AAI9K2H5_9FIRM</name>